<reference evidence="2 3" key="1">
    <citation type="submission" date="2024-04" db="EMBL/GenBank/DDBJ databases">
        <authorList>
            <person name="Fracassetti M."/>
        </authorList>
    </citation>
    <scope>NUCLEOTIDE SEQUENCE [LARGE SCALE GENOMIC DNA]</scope>
</reference>
<name>A0AAV2FUQ5_9ROSI</name>
<evidence type="ECO:0000313" key="3">
    <source>
        <dbReference type="Proteomes" id="UP001497516"/>
    </source>
</evidence>
<organism evidence="2 3">
    <name type="scientific">Linum trigynum</name>
    <dbReference type="NCBI Taxonomy" id="586398"/>
    <lineage>
        <taxon>Eukaryota</taxon>
        <taxon>Viridiplantae</taxon>
        <taxon>Streptophyta</taxon>
        <taxon>Embryophyta</taxon>
        <taxon>Tracheophyta</taxon>
        <taxon>Spermatophyta</taxon>
        <taxon>Magnoliopsida</taxon>
        <taxon>eudicotyledons</taxon>
        <taxon>Gunneridae</taxon>
        <taxon>Pentapetalae</taxon>
        <taxon>rosids</taxon>
        <taxon>fabids</taxon>
        <taxon>Malpighiales</taxon>
        <taxon>Linaceae</taxon>
        <taxon>Linum</taxon>
    </lineage>
</organism>
<dbReference type="InterPro" id="IPR053134">
    <property type="entry name" value="RNA-dir_DNA_polymerase"/>
</dbReference>
<dbReference type="EMBL" id="OZ034820">
    <property type="protein sequence ID" value="CAL1402076.1"/>
    <property type="molecule type" value="Genomic_DNA"/>
</dbReference>
<proteinExistence type="predicted"/>
<dbReference type="InterPro" id="IPR000477">
    <property type="entry name" value="RT_dom"/>
</dbReference>
<gene>
    <name evidence="2" type="ORF">LTRI10_LOCUS42105</name>
</gene>
<feature type="domain" description="Reverse transcriptase" evidence="1">
    <location>
        <begin position="1"/>
        <end position="135"/>
    </location>
</feature>
<dbReference type="AlphaFoldDB" id="A0AAV2FUQ5"/>
<dbReference type="PANTHER" id="PTHR24559:SF444">
    <property type="entry name" value="REVERSE TRANSCRIPTASE DOMAIN-CONTAINING PROTEIN"/>
    <property type="match status" value="1"/>
</dbReference>
<dbReference type="Gene3D" id="3.30.70.270">
    <property type="match status" value="2"/>
</dbReference>
<dbReference type="CDD" id="cd01647">
    <property type="entry name" value="RT_LTR"/>
    <property type="match status" value="1"/>
</dbReference>
<keyword evidence="3" id="KW-1185">Reference proteome</keyword>
<dbReference type="Gene3D" id="3.10.10.10">
    <property type="entry name" value="HIV Type 1 Reverse Transcriptase, subunit A, domain 1"/>
    <property type="match status" value="1"/>
</dbReference>
<dbReference type="Pfam" id="PF00078">
    <property type="entry name" value="RVT_1"/>
    <property type="match status" value="1"/>
</dbReference>
<dbReference type="InterPro" id="IPR043502">
    <property type="entry name" value="DNA/RNA_pol_sf"/>
</dbReference>
<accession>A0AAV2FUQ5</accession>
<protein>
    <recommendedName>
        <fullName evidence="1">Reverse transcriptase domain-containing protein</fullName>
    </recommendedName>
</protein>
<evidence type="ECO:0000259" key="1">
    <source>
        <dbReference type="PROSITE" id="PS50878"/>
    </source>
</evidence>
<sequence>MLERLAGHEFYCFLDGMSGYFQIPIAPEDQVKTTFTCPFGTFAYRRIPFGLCNAPATFQICMLAIFDGLVREIMEVFMDDFSVYGDSFTHCLHNLELVLKRCDKTNLELNWEKCHFMVREGILLGHKISKQGIKVDRAKIETISKLPPPISMKGIRSFPGHAGFYRLFIKDFSKIACLQCS</sequence>
<dbReference type="PANTHER" id="PTHR24559">
    <property type="entry name" value="TRANSPOSON TY3-I GAG-POL POLYPROTEIN"/>
    <property type="match status" value="1"/>
</dbReference>
<dbReference type="PROSITE" id="PS50878">
    <property type="entry name" value="RT_POL"/>
    <property type="match status" value="1"/>
</dbReference>
<evidence type="ECO:0000313" key="2">
    <source>
        <dbReference type="EMBL" id="CAL1402076.1"/>
    </source>
</evidence>
<dbReference type="InterPro" id="IPR043128">
    <property type="entry name" value="Rev_trsase/Diguanyl_cyclase"/>
</dbReference>
<dbReference type="SUPFAM" id="SSF56672">
    <property type="entry name" value="DNA/RNA polymerases"/>
    <property type="match status" value="1"/>
</dbReference>
<dbReference type="Proteomes" id="UP001497516">
    <property type="component" value="Chromosome 7"/>
</dbReference>